<sequence length="69" mass="8141">MKKEKQCYLGIDVSKSWFDLSMISVIDNEKQAMLSVRFDNDEQGIKLFNKWLKDNEVPFNEKSLLVIEN</sequence>
<dbReference type="RefSeq" id="WP_133254086.1">
    <property type="nucleotide sequence ID" value="NZ_QKTW01000011.1"/>
</dbReference>
<name>A0A2W2ADH2_9BACT</name>
<evidence type="ECO:0000313" key="1">
    <source>
        <dbReference type="EMBL" id="PZF73485.1"/>
    </source>
</evidence>
<evidence type="ECO:0000313" key="2">
    <source>
        <dbReference type="Proteomes" id="UP000248745"/>
    </source>
</evidence>
<dbReference type="OrthoDB" id="964423at2"/>
<organism evidence="1 2">
    <name type="scientific">Taibaiella soli</name>
    <dbReference type="NCBI Taxonomy" id="1649169"/>
    <lineage>
        <taxon>Bacteria</taxon>
        <taxon>Pseudomonadati</taxon>
        <taxon>Bacteroidota</taxon>
        <taxon>Chitinophagia</taxon>
        <taxon>Chitinophagales</taxon>
        <taxon>Chitinophagaceae</taxon>
        <taxon>Taibaiella</taxon>
    </lineage>
</organism>
<comment type="caution">
    <text evidence="1">The sequence shown here is derived from an EMBL/GenBank/DDBJ whole genome shotgun (WGS) entry which is preliminary data.</text>
</comment>
<dbReference type="AlphaFoldDB" id="A0A2W2ADH2"/>
<feature type="non-terminal residue" evidence="1">
    <location>
        <position position="69"/>
    </location>
</feature>
<proteinExistence type="predicted"/>
<protein>
    <recommendedName>
        <fullName evidence="3">IS110 family transposase</fullName>
    </recommendedName>
</protein>
<evidence type="ECO:0008006" key="3">
    <source>
        <dbReference type="Google" id="ProtNLM"/>
    </source>
</evidence>
<keyword evidence="2" id="KW-1185">Reference proteome</keyword>
<dbReference type="EMBL" id="QKTW01000011">
    <property type="protein sequence ID" value="PZF73485.1"/>
    <property type="molecule type" value="Genomic_DNA"/>
</dbReference>
<reference evidence="1 2" key="1">
    <citation type="submission" date="2018-06" db="EMBL/GenBank/DDBJ databases">
        <title>Mucibacter soli gen. nov., sp. nov., a new member of the family Chitinophagaceae producing mucin.</title>
        <authorList>
            <person name="Kim M.-K."/>
            <person name="Park S."/>
            <person name="Kim T.-S."/>
            <person name="Joung Y."/>
            <person name="Han J.-H."/>
            <person name="Kim S.B."/>
        </authorList>
    </citation>
    <scope>NUCLEOTIDE SEQUENCE [LARGE SCALE GENOMIC DNA]</scope>
    <source>
        <strain evidence="1 2">R1-15</strain>
    </source>
</reference>
<accession>A0A2W2ADH2</accession>
<gene>
    <name evidence="1" type="ORF">DN068_07105</name>
</gene>
<dbReference type="Proteomes" id="UP000248745">
    <property type="component" value="Unassembled WGS sequence"/>
</dbReference>